<evidence type="ECO:0000256" key="6">
    <source>
        <dbReference type="ARBA" id="ARBA00023145"/>
    </source>
</evidence>
<feature type="region of interest" description="Disordered" evidence="9">
    <location>
        <begin position="85"/>
        <end position="165"/>
    </location>
</feature>
<evidence type="ECO:0000256" key="5">
    <source>
        <dbReference type="ARBA" id="ARBA00022807"/>
    </source>
</evidence>
<dbReference type="Pfam" id="PF00656">
    <property type="entry name" value="Peptidase_C14"/>
    <property type="match status" value="1"/>
</dbReference>
<dbReference type="GO" id="GO:0006508">
    <property type="term" value="P:proteolysis"/>
    <property type="evidence" value="ECO:0007669"/>
    <property type="project" value="UniProtKB-KW"/>
</dbReference>
<proteinExistence type="inferred from homology"/>
<evidence type="ECO:0000256" key="1">
    <source>
        <dbReference type="ARBA" id="ARBA00010134"/>
    </source>
</evidence>
<dbReference type="PROSITE" id="PS01122">
    <property type="entry name" value="CASPASE_CYS"/>
    <property type="match status" value="1"/>
</dbReference>
<dbReference type="CDD" id="cd01671">
    <property type="entry name" value="CARD"/>
    <property type="match status" value="1"/>
</dbReference>
<evidence type="ECO:0000313" key="14">
    <source>
        <dbReference type="Proteomes" id="UP000887567"/>
    </source>
</evidence>
<evidence type="ECO:0000256" key="4">
    <source>
        <dbReference type="ARBA" id="ARBA00022801"/>
    </source>
</evidence>
<evidence type="ECO:0000256" key="7">
    <source>
        <dbReference type="PIRSR" id="PIRSR038001-1"/>
    </source>
</evidence>
<protein>
    <recommendedName>
        <fullName evidence="15">Caspase-3</fullName>
    </recommendedName>
</protein>
<dbReference type="AlphaFoldDB" id="A0A913WTG6"/>
<dbReference type="Pfam" id="PF00619">
    <property type="entry name" value="CARD"/>
    <property type="match status" value="1"/>
</dbReference>
<keyword evidence="3" id="KW-0053">Apoptosis</keyword>
<feature type="active site" evidence="7">
    <location>
        <position position="256"/>
    </location>
</feature>
<dbReference type="InterPro" id="IPR001315">
    <property type="entry name" value="CARD"/>
</dbReference>
<keyword evidence="6" id="KW-0865">Zymogen</keyword>
<dbReference type="InterPro" id="IPR001309">
    <property type="entry name" value="Pept_C14_p20"/>
</dbReference>
<evidence type="ECO:0000259" key="12">
    <source>
        <dbReference type="PROSITE" id="PS50209"/>
    </source>
</evidence>
<evidence type="ECO:0000259" key="11">
    <source>
        <dbReference type="PROSITE" id="PS50208"/>
    </source>
</evidence>
<dbReference type="PIRSF" id="PIRSF038001">
    <property type="entry name" value="Caspase_ICE"/>
    <property type="match status" value="1"/>
</dbReference>
<dbReference type="FunFam" id="3.40.50.1460:FF:000073">
    <property type="entry name" value="Predicted protein"/>
    <property type="match status" value="1"/>
</dbReference>
<comment type="similarity">
    <text evidence="1 8">Belongs to the peptidase C14A family.</text>
</comment>
<dbReference type="InterPro" id="IPR011600">
    <property type="entry name" value="Pept_C14_caspase"/>
</dbReference>
<dbReference type="SUPFAM" id="SSF47986">
    <property type="entry name" value="DEATH domain"/>
    <property type="match status" value="1"/>
</dbReference>
<reference evidence="13" key="1">
    <citation type="submission" date="2022-11" db="UniProtKB">
        <authorList>
            <consortium name="EnsemblMetazoa"/>
        </authorList>
    </citation>
    <scope>IDENTIFICATION</scope>
</reference>
<dbReference type="PROSITE" id="PS50208">
    <property type="entry name" value="CASPASE_P20"/>
    <property type="match status" value="1"/>
</dbReference>
<keyword evidence="4" id="KW-0378">Hydrolase</keyword>
<dbReference type="InterPro" id="IPR033139">
    <property type="entry name" value="Caspase_cys_AS"/>
</dbReference>
<evidence type="ECO:0000259" key="10">
    <source>
        <dbReference type="PROSITE" id="PS50207"/>
    </source>
</evidence>
<feature type="domain" description="Caspase family p20" evidence="11">
    <location>
        <begin position="176"/>
        <end position="299"/>
    </location>
</feature>
<evidence type="ECO:0000256" key="9">
    <source>
        <dbReference type="SAM" id="MobiDB-lite"/>
    </source>
</evidence>
<keyword evidence="5" id="KW-0788">Thiol protease</keyword>
<dbReference type="InterPro" id="IPR002138">
    <property type="entry name" value="Pept_C14_p10"/>
</dbReference>
<dbReference type="PANTHER" id="PTHR47901:SF8">
    <property type="entry name" value="CASPASE-3"/>
    <property type="match status" value="1"/>
</dbReference>
<dbReference type="SUPFAM" id="SSF52129">
    <property type="entry name" value="Caspase-like"/>
    <property type="match status" value="1"/>
</dbReference>
<evidence type="ECO:0000256" key="8">
    <source>
        <dbReference type="RuleBase" id="RU003971"/>
    </source>
</evidence>
<dbReference type="CDD" id="cd00032">
    <property type="entry name" value="CASc"/>
    <property type="match status" value="1"/>
</dbReference>
<feature type="compositionally biased region" description="Polar residues" evidence="9">
    <location>
        <begin position="129"/>
        <end position="138"/>
    </location>
</feature>
<evidence type="ECO:0008006" key="15">
    <source>
        <dbReference type="Google" id="ProtNLM"/>
    </source>
</evidence>
<feature type="domain" description="Caspase family p10" evidence="10">
    <location>
        <begin position="314"/>
        <end position="407"/>
    </location>
</feature>
<dbReference type="GO" id="GO:0042981">
    <property type="term" value="P:regulation of apoptotic process"/>
    <property type="evidence" value="ECO:0007669"/>
    <property type="project" value="InterPro"/>
</dbReference>
<evidence type="ECO:0000256" key="3">
    <source>
        <dbReference type="ARBA" id="ARBA00022703"/>
    </source>
</evidence>
<accession>A0A913WTG6</accession>
<sequence length="415" mass="46430">MEQIHRDALRSNRVALIRDLEASKVASNLYGAGILDENDKDTVQAKSTREERAQTLLDMLPRKGPKAFNAFCDALIDISPHLERLLNPSSQPTQGAPTSESDERVTRAAVHPRSVESTFSDQTAEKTPIASTDGASENSGEDNPDGGLSIFGSGSTRTRTSEPIDTRSMYKMDKTPRGVAVIINNKSFLPASGMHRYPRNGTDVDRDALDKVFQKLGFNTLVYNDQSVYEIQKIFKSLAARDYSKENALIVSILTHGEEGILYATDGTIQIRDMMRWFKGTNLVGKPKIFIFQACQGHEYMDGVDATDAPPADKRVQIPVEADFLYAYSTVPGYYSWRNSVNGSWFIQSIAEVFDKYAKTTDLLTMMTRVNALVATYQSRTNDPYSDRKKQIPSIVSMMRKDFYFYPENITNGNN</sequence>
<feature type="compositionally biased region" description="Polar residues" evidence="9">
    <location>
        <begin position="87"/>
        <end position="99"/>
    </location>
</feature>
<dbReference type="Gene3D" id="1.10.533.10">
    <property type="entry name" value="Death Domain, Fas"/>
    <property type="match status" value="1"/>
</dbReference>
<keyword evidence="14" id="KW-1185">Reference proteome</keyword>
<dbReference type="RefSeq" id="XP_020893866.1">
    <property type="nucleotide sequence ID" value="XM_021038207.2"/>
</dbReference>
<keyword evidence="2" id="KW-0645">Protease</keyword>
<dbReference type="InterPro" id="IPR011029">
    <property type="entry name" value="DEATH-like_dom_sf"/>
</dbReference>
<evidence type="ECO:0000256" key="2">
    <source>
        <dbReference type="ARBA" id="ARBA00022670"/>
    </source>
</evidence>
<dbReference type="InterPro" id="IPR002398">
    <property type="entry name" value="Pept_C14"/>
</dbReference>
<dbReference type="GO" id="GO:0006915">
    <property type="term" value="P:apoptotic process"/>
    <property type="evidence" value="ECO:0007669"/>
    <property type="project" value="UniProtKB-KW"/>
</dbReference>
<dbReference type="SMART" id="SM00114">
    <property type="entry name" value="CARD"/>
    <property type="match status" value="1"/>
</dbReference>
<organism evidence="13 14">
    <name type="scientific">Exaiptasia diaphana</name>
    <name type="common">Tropical sea anemone</name>
    <name type="synonym">Aiptasia pulchella</name>
    <dbReference type="NCBI Taxonomy" id="2652724"/>
    <lineage>
        <taxon>Eukaryota</taxon>
        <taxon>Metazoa</taxon>
        <taxon>Cnidaria</taxon>
        <taxon>Anthozoa</taxon>
        <taxon>Hexacorallia</taxon>
        <taxon>Actiniaria</taxon>
        <taxon>Aiptasiidae</taxon>
        <taxon>Exaiptasia</taxon>
    </lineage>
</organism>
<dbReference type="PANTHER" id="PTHR47901">
    <property type="entry name" value="CASPASE RECRUITMENT DOMAIN-CONTAINING PROTEIN 18"/>
    <property type="match status" value="1"/>
</dbReference>
<dbReference type="Proteomes" id="UP000887567">
    <property type="component" value="Unplaced"/>
</dbReference>
<dbReference type="InterPro" id="IPR015917">
    <property type="entry name" value="Pept_C14A"/>
</dbReference>
<dbReference type="GO" id="GO:0004197">
    <property type="term" value="F:cysteine-type endopeptidase activity"/>
    <property type="evidence" value="ECO:0007669"/>
    <property type="project" value="InterPro"/>
</dbReference>
<dbReference type="InterPro" id="IPR029030">
    <property type="entry name" value="Caspase-like_dom_sf"/>
</dbReference>
<feature type="domain" description="CARD" evidence="12">
    <location>
        <begin position="1"/>
        <end position="90"/>
    </location>
</feature>
<dbReference type="Gene3D" id="3.40.50.1460">
    <property type="match status" value="1"/>
</dbReference>
<dbReference type="PROSITE" id="PS50209">
    <property type="entry name" value="CARD"/>
    <property type="match status" value="1"/>
</dbReference>
<dbReference type="EnsemblMetazoa" id="XM_021038207.2">
    <property type="protein sequence ID" value="XP_020893866.1"/>
    <property type="gene ID" value="LOC110232966"/>
</dbReference>
<dbReference type="GeneID" id="110232966"/>
<dbReference type="PROSITE" id="PS50207">
    <property type="entry name" value="CASPASE_P10"/>
    <property type="match status" value="1"/>
</dbReference>
<dbReference type="OMA" id="WHYFTAT"/>
<dbReference type="PRINTS" id="PR00376">
    <property type="entry name" value="IL1BCENZYME"/>
</dbReference>
<dbReference type="SMART" id="SM00115">
    <property type="entry name" value="CASc"/>
    <property type="match status" value="1"/>
</dbReference>
<dbReference type="OrthoDB" id="6116485at2759"/>
<evidence type="ECO:0000313" key="13">
    <source>
        <dbReference type="EnsemblMetazoa" id="XP_020893866.1"/>
    </source>
</evidence>
<feature type="active site" evidence="7">
    <location>
        <position position="295"/>
    </location>
</feature>
<name>A0A913WTG6_EXADI</name>
<dbReference type="KEGG" id="epa:110232966"/>